<feature type="compositionally biased region" description="Low complexity" evidence="1">
    <location>
        <begin position="198"/>
        <end position="209"/>
    </location>
</feature>
<dbReference type="AlphaFoldDB" id="A0A9N8DVK7"/>
<evidence type="ECO:0000256" key="1">
    <source>
        <dbReference type="SAM" id="MobiDB-lite"/>
    </source>
</evidence>
<feature type="compositionally biased region" description="Basic and acidic residues" evidence="1">
    <location>
        <begin position="401"/>
        <end position="436"/>
    </location>
</feature>
<gene>
    <name evidence="2" type="ORF">SEMRO_278_G106500.1</name>
</gene>
<protein>
    <submittedName>
        <fullName evidence="2">Uncharacterized protein</fullName>
    </submittedName>
</protein>
<feature type="compositionally biased region" description="Basic residues" evidence="1">
    <location>
        <begin position="768"/>
        <end position="782"/>
    </location>
</feature>
<feature type="region of interest" description="Disordered" evidence="1">
    <location>
        <begin position="189"/>
        <end position="691"/>
    </location>
</feature>
<feature type="region of interest" description="Disordered" evidence="1">
    <location>
        <begin position="752"/>
        <end position="821"/>
    </location>
</feature>
<dbReference type="Proteomes" id="UP001153069">
    <property type="component" value="Unassembled WGS sequence"/>
</dbReference>
<evidence type="ECO:0000313" key="2">
    <source>
        <dbReference type="EMBL" id="CAB9506764.1"/>
    </source>
</evidence>
<feature type="compositionally biased region" description="Acidic residues" evidence="1">
    <location>
        <begin position="282"/>
        <end position="294"/>
    </location>
</feature>
<keyword evidence="3" id="KW-1185">Reference proteome</keyword>
<feature type="compositionally biased region" description="Polar residues" evidence="1">
    <location>
        <begin position="587"/>
        <end position="597"/>
    </location>
</feature>
<feature type="compositionally biased region" description="Basic residues" evidence="1">
    <location>
        <begin position="359"/>
        <end position="369"/>
    </location>
</feature>
<feature type="compositionally biased region" description="Basic residues" evidence="1">
    <location>
        <begin position="213"/>
        <end position="223"/>
    </location>
</feature>
<feature type="compositionally biased region" description="Basic and acidic residues" evidence="1">
    <location>
        <begin position="810"/>
        <end position="821"/>
    </location>
</feature>
<comment type="caution">
    <text evidence="2">The sequence shown here is derived from an EMBL/GenBank/DDBJ whole genome shotgun (WGS) entry which is preliminary data.</text>
</comment>
<feature type="compositionally biased region" description="Polar residues" evidence="1">
    <location>
        <begin position="455"/>
        <end position="467"/>
    </location>
</feature>
<evidence type="ECO:0000313" key="3">
    <source>
        <dbReference type="Proteomes" id="UP001153069"/>
    </source>
</evidence>
<feature type="compositionally biased region" description="Polar residues" evidence="1">
    <location>
        <begin position="490"/>
        <end position="499"/>
    </location>
</feature>
<feature type="compositionally biased region" description="Low complexity" evidence="1">
    <location>
        <begin position="800"/>
        <end position="809"/>
    </location>
</feature>
<feature type="compositionally biased region" description="Basic and acidic residues" evidence="1">
    <location>
        <begin position="476"/>
        <end position="486"/>
    </location>
</feature>
<feature type="region of interest" description="Disordered" evidence="1">
    <location>
        <begin position="1"/>
        <end position="42"/>
    </location>
</feature>
<organism evidence="2 3">
    <name type="scientific">Seminavis robusta</name>
    <dbReference type="NCBI Taxonomy" id="568900"/>
    <lineage>
        <taxon>Eukaryota</taxon>
        <taxon>Sar</taxon>
        <taxon>Stramenopiles</taxon>
        <taxon>Ochrophyta</taxon>
        <taxon>Bacillariophyta</taxon>
        <taxon>Bacillariophyceae</taxon>
        <taxon>Bacillariophycidae</taxon>
        <taxon>Naviculales</taxon>
        <taxon>Naviculaceae</taxon>
        <taxon>Seminavis</taxon>
    </lineage>
</organism>
<sequence>MNAPTATEFAPRSPSAPLEMSPELSQKLEQRGHSLKSSSNTSDAKSLFATVVAVSSKLEEEDENTPKPRESTTASLLNAVMIAPVTNQVISAPTTMDLHLMNNQAKKNEPGIGDIKNLLGGLDISCSRASATAGGSGVGEAIPKPTSLARQVSAPSAPSSRLPVLAFAGATQSQDDAFLALFTKTNKVEKPGTKQKTSRTSSRGSNNTSPPKRQSKSTIRKSKSVGSSADSPPRARISTGSKEYSAALRKYKKHQDNQEEEEDQPKGRASTGGILRNHGDMMDDTSEDDDEEEASTSQSVGDTEESIVDKHEKQKAVIQSLRQTLSTGNYVVPSSTIKKPRMRKTKSLGDQQEPEQAPSHRKLSPKPRKSAREAGRPSSGRKGRKSATSPKRGSNKGGSPTKRESTDGSPKRASSDESPKKPERALDEAPKKRESAGARTSAAKREGRRMRRSESFTARTSSSATEQTKQRRRRAGSVEDRRRKGPDTLGISSSRNSSKVVHPPRLSRATSEPVTPLTDPRNPASIALDGSNGDDDEDDDDNHRTMDHSANTSITERRRRRKEKQNTKMDGSSRTHTRRTRGERSANNRSSGTSSPPTKARSPKRGPSNQASSVGKSPRNGSRKRDPHAVLQNQLQQAAHHMPALGPYANAADEIDEEELYEKPKEHKSETRRKSAHPKVQQPQPEEQKDGWTTYVFSTAMDTARATAAGLGDVATTTVNVAATATAELGEVAAETTGVFRTTSGTNLMGMLRGGGGEYDAQPDSPTKSRRRDRNKNAKVPRTRSGGNLMGLIRGGASGGEETSVSSSVKMDDDSRRRKFF</sequence>
<proteinExistence type="predicted"/>
<feature type="compositionally biased region" description="Basic and acidic residues" evidence="1">
    <location>
        <begin position="661"/>
        <end position="673"/>
    </location>
</feature>
<reference evidence="2" key="1">
    <citation type="submission" date="2020-06" db="EMBL/GenBank/DDBJ databases">
        <authorList>
            <consortium name="Plant Systems Biology data submission"/>
        </authorList>
    </citation>
    <scope>NUCLEOTIDE SEQUENCE</scope>
    <source>
        <strain evidence="2">D6</strain>
    </source>
</reference>
<dbReference type="EMBL" id="CAICTM010000277">
    <property type="protein sequence ID" value="CAB9506764.1"/>
    <property type="molecule type" value="Genomic_DNA"/>
</dbReference>
<accession>A0A9N8DVK7</accession>
<feature type="compositionally biased region" description="Polar residues" evidence="1">
    <location>
        <begin position="320"/>
        <end position="337"/>
    </location>
</feature>
<feature type="compositionally biased region" description="Basic and acidic residues" evidence="1">
    <location>
        <begin position="564"/>
        <end position="573"/>
    </location>
</feature>
<name>A0A9N8DVK7_9STRA</name>